<dbReference type="PROSITE" id="PS51318">
    <property type="entry name" value="TAT"/>
    <property type="match status" value="1"/>
</dbReference>
<dbReference type="RefSeq" id="WP_394475911.1">
    <property type="nucleotide sequence ID" value="NZ_JBIGHV010000001.1"/>
</dbReference>
<keyword evidence="2" id="KW-0732">Signal</keyword>
<dbReference type="PANTHER" id="PTHR48081:SF6">
    <property type="entry name" value="PEPTIDASE S9 PROLYL OLIGOPEPTIDASE CATALYTIC DOMAIN-CONTAINING PROTEIN"/>
    <property type="match status" value="1"/>
</dbReference>
<feature type="domain" description="Alpha/beta hydrolase fold-3" evidence="3">
    <location>
        <begin position="161"/>
        <end position="302"/>
    </location>
</feature>
<dbReference type="Pfam" id="PF07859">
    <property type="entry name" value="Abhydrolase_3"/>
    <property type="match status" value="1"/>
</dbReference>
<dbReference type="InterPro" id="IPR029058">
    <property type="entry name" value="AB_hydrolase_fold"/>
</dbReference>
<reference evidence="4 5" key="1">
    <citation type="submission" date="2024-08" db="EMBL/GenBank/DDBJ databases">
        <authorList>
            <person name="Lu H."/>
        </authorList>
    </citation>
    <scope>NUCLEOTIDE SEQUENCE [LARGE SCALE GENOMIC DNA]</scope>
    <source>
        <strain evidence="4 5">LYH14W</strain>
    </source>
</reference>
<dbReference type="SUPFAM" id="SSF53474">
    <property type="entry name" value="alpha/beta-Hydrolases"/>
    <property type="match status" value="1"/>
</dbReference>
<name>A0ABW7EXG2_9BURK</name>
<dbReference type="EMBL" id="JBIGHV010000001">
    <property type="protein sequence ID" value="MFG6428906.1"/>
    <property type="molecule type" value="Genomic_DNA"/>
</dbReference>
<feature type="chain" id="PRO_5045262559" evidence="2">
    <location>
        <begin position="28"/>
        <end position="334"/>
    </location>
</feature>
<keyword evidence="5" id="KW-1185">Reference proteome</keyword>
<dbReference type="PANTHER" id="PTHR48081">
    <property type="entry name" value="AB HYDROLASE SUPERFAMILY PROTEIN C4A8.06C"/>
    <property type="match status" value="1"/>
</dbReference>
<evidence type="ECO:0000313" key="4">
    <source>
        <dbReference type="EMBL" id="MFG6428906.1"/>
    </source>
</evidence>
<accession>A0ABW7EXG2</accession>
<proteinExistence type="predicted"/>
<comment type="caution">
    <text evidence="4">The sequence shown here is derived from an EMBL/GenBank/DDBJ whole genome shotgun (WGS) entry which is preliminary data.</text>
</comment>
<dbReference type="Gene3D" id="3.40.50.1820">
    <property type="entry name" value="alpha/beta hydrolase"/>
    <property type="match status" value="1"/>
</dbReference>
<organism evidence="4 5">
    <name type="scientific">Pelomonas parva</name>
    <dbReference type="NCBI Taxonomy" id="3299032"/>
    <lineage>
        <taxon>Bacteria</taxon>
        <taxon>Pseudomonadati</taxon>
        <taxon>Pseudomonadota</taxon>
        <taxon>Betaproteobacteria</taxon>
        <taxon>Burkholderiales</taxon>
        <taxon>Sphaerotilaceae</taxon>
        <taxon>Roseateles</taxon>
    </lineage>
</organism>
<dbReference type="GO" id="GO:0016787">
    <property type="term" value="F:hydrolase activity"/>
    <property type="evidence" value="ECO:0007669"/>
    <property type="project" value="UniProtKB-KW"/>
</dbReference>
<dbReference type="Proteomes" id="UP001606210">
    <property type="component" value="Unassembled WGS sequence"/>
</dbReference>
<evidence type="ECO:0000256" key="2">
    <source>
        <dbReference type="SAM" id="SignalP"/>
    </source>
</evidence>
<evidence type="ECO:0000313" key="5">
    <source>
        <dbReference type="Proteomes" id="UP001606210"/>
    </source>
</evidence>
<evidence type="ECO:0000256" key="1">
    <source>
        <dbReference type="ARBA" id="ARBA00022801"/>
    </source>
</evidence>
<keyword evidence="1 4" id="KW-0378">Hydrolase</keyword>
<sequence length="334" mass="35114">MPSQRRTLLKATALSLALAAASGTSQAAPCTQDVCTLAPQLLWPAGVPAIPNWPGTAPAIGRDEVREGGEIVVNVSQPSYQAWLPRASKATGAAVLIAPGGGFSALSIRSEGTQVAQWLAERGIAAFVLRYRTFHQSPGETRESLNKRMFGSLASGLAGAAGVADGMEALRQIRAGAAGFGIDPQRIGAVGFSAGGHVVGMMALAANERERPNFVGLIYGMPMTTPLPPLPPAHLPYPEGTPKEPWLRPKPTPAPGALPPTFIAMAQDDLAVGTGVRAYYDAMFAAGYRPELHLYQRGNHGFGMRQQGSTSDRWLDAFGGWIAAEGFNKRPPAP</sequence>
<protein>
    <submittedName>
        <fullName evidence="4">Alpha/beta hydrolase</fullName>
    </submittedName>
</protein>
<dbReference type="InterPro" id="IPR013094">
    <property type="entry name" value="AB_hydrolase_3"/>
</dbReference>
<dbReference type="InterPro" id="IPR050300">
    <property type="entry name" value="GDXG_lipolytic_enzyme"/>
</dbReference>
<feature type="signal peptide" evidence="2">
    <location>
        <begin position="1"/>
        <end position="27"/>
    </location>
</feature>
<evidence type="ECO:0000259" key="3">
    <source>
        <dbReference type="Pfam" id="PF07859"/>
    </source>
</evidence>
<dbReference type="InterPro" id="IPR006311">
    <property type="entry name" value="TAT_signal"/>
</dbReference>
<gene>
    <name evidence="4" type="ORF">ACG00Y_03230</name>
</gene>